<organism evidence="1 2">
    <name type="scientific">Pseudomonas fluorescens</name>
    <dbReference type="NCBI Taxonomy" id="294"/>
    <lineage>
        <taxon>Bacteria</taxon>
        <taxon>Pseudomonadati</taxon>
        <taxon>Pseudomonadota</taxon>
        <taxon>Gammaproteobacteria</taxon>
        <taxon>Pseudomonadales</taxon>
        <taxon>Pseudomonadaceae</taxon>
        <taxon>Pseudomonas</taxon>
    </lineage>
</organism>
<dbReference type="Proteomes" id="UP000375525">
    <property type="component" value="Unassembled WGS sequence"/>
</dbReference>
<protein>
    <submittedName>
        <fullName evidence="1">Uncharacterized protein</fullName>
    </submittedName>
</protein>
<name>A0A5E7P5S5_PSEFL</name>
<gene>
    <name evidence="1" type="ORF">PS880_05057</name>
</gene>
<reference evidence="1 2" key="1">
    <citation type="submission" date="2019-09" db="EMBL/GenBank/DDBJ databases">
        <authorList>
            <person name="Chandra G."/>
            <person name="Truman W A."/>
        </authorList>
    </citation>
    <scope>NUCLEOTIDE SEQUENCE [LARGE SCALE GENOMIC DNA]</scope>
    <source>
        <strain evidence="1">PS880</strain>
    </source>
</reference>
<dbReference type="EMBL" id="CABVIH010000029">
    <property type="protein sequence ID" value="VVP45155.1"/>
    <property type="molecule type" value="Genomic_DNA"/>
</dbReference>
<dbReference type="AlphaFoldDB" id="A0A5E7P5S5"/>
<evidence type="ECO:0000313" key="2">
    <source>
        <dbReference type="Proteomes" id="UP000375525"/>
    </source>
</evidence>
<proteinExistence type="predicted"/>
<sequence length="99" mass="11176">MLPAEEMERYCELVAAIKVRTSNRKRRHLSTGESIRLLEVSGVSTPDGFVKVAAGTLNKTTVNRYLHQWGYDRATLGRPPLRGCKPEPPIFPVVRQTQQ</sequence>
<accession>A0A5E7P5S5</accession>
<evidence type="ECO:0000313" key="1">
    <source>
        <dbReference type="EMBL" id="VVP45155.1"/>
    </source>
</evidence>